<dbReference type="Gene3D" id="1.20.1070.10">
    <property type="entry name" value="Rhodopsin 7-helix transmembrane proteins"/>
    <property type="match status" value="1"/>
</dbReference>
<dbReference type="EMBL" id="MPUK01000011">
    <property type="protein sequence ID" value="ONH65339.1"/>
    <property type="molecule type" value="Genomic_DNA"/>
</dbReference>
<dbReference type="Proteomes" id="UP000189513">
    <property type="component" value="Unassembled WGS sequence"/>
</dbReference>
<evidence type="ECO:0000256" key="2">
    <source>
        <dbReference type="ARBA" id="ARBA00008130"/>
    </source>
</evidence>
<dbReference type="CDD" id="cd15239">
    <property type="entry name" value="7tm_YRO2_fungal-like"/>
    <property type="match status" value="1"/>
</dbReference>
<reference evidence="9" key="3">
    <citation type="submission" date="2017-01" db="EMBL/GenBank/DDBJ databases">
        <authorList>
            <person name="Mah S.A."/>
            <person name="Swanson W.J."/>
            <person name="Moy G.W."/>
            <person name="Vacquier V.D."/>
        </authorList>
    </citation>
    <scope>NUCLEOTIDE SEQUENCE [LARGE SCALE GENOMIC DNA]</scope>
    <source>
        <strain evidence="9">65</strain>
    </source>
</reference>
<reference evidence="8" key="1">
    <citation type="journal article" date="2014" name="Genome Announc.">
        <title>Genome sequence of the yeast Cyberlindnera fabianii (Hansenula fabianii).</title>
        <authorList>
            <person name="Freel K.C."/>
            <person name="Sarilar V."/>
            <person name="Neuveglise C."/>
            <person name="Devillers H."/>
            <person name="Friedrich A."/>
            <person name="Schacherer J."/>
        </authorList>
    </citation>
    <scope>NUCLEOTIDE SEQUENCE</scope>
    <source>
        <strain evidence="8">YJS4271</strain>
    </source>
</reference>
<reference evidence="10" key="2">
    <citation type="journal article" date="2017" name="Genome Announc.">
        <title>Genome sequences of Cyberlindnera fabianii 65, Pichia kudriavzevii 129, and Saccharomyces cerevisiae 131 isolated from fermented masau fruits in Zimbabwe.</title>
        <authorList>
            <person name="van Rijswijck I.M.H."/>
            <person name="Derks M.F.L."/>
            <person name="Abee T."/>
            <person name="de Ridder D."/>
            <person name="Smid E.J."/>
        </authorList>
    </citation>
    <scope>NUCLEOTIDE SEQUENCE [LARGE SCALE GENOMIC DNA]</scope>
    <source>
        <strain evidence="10">65</strain>
    </source>
</reference>
<dbReference type="PANTHER" id="PTHR28286:SF1">
    <property type="entry name" value="30 KDA HEAT SHOCK PROTEIN-RELATED"/>
    <property type="match status" value="1"/>
</dbReference>
<dbReference type="OrthoDB" id="536545at2759"/>
<protein>
    <submittedName>
        <fullName evidence="9">30 kDa heat shock protein</fullName>
    </submittedName>
    <submittedName>
        <fullName evidence="8">CYFA0S12e02674g1_1</fullName>
    </submittedName>
</protein>
<dbReference type="InterPro" id="IPR001425">
    <property type="entry name" value="Arc/bac/fun_rhodopsins"/>
</dbReference>
<feature type="transmembrane region" description="Helical" evidence="7">
    <location>
        <begin position="55"/>
        <end position="74"/>
    </location>
</feature>
<organism evidence="8">
    <name type="scientific">Cyberlindnera fabianii</name>
    <name type="common">Yeast</name>
    <name type="synonym">Hansenula fabianii</name>
    <dbReference type="NCBI Taxonomy" id="36022"/>
    <lineage>
        <taxon>Eukaryota</taxon>
        <taxon>Fungi</taxon>
        <taxon>Dikarya</taxon>
        <taxon>Ascomycota</taxon>
        <taxon>Saccharomycotina</taxon>
        <taxon>Saccharomycetes</taxon>
        <taxon>Phaffomycetales</taxon>
        <taxon>Phaffomycetaceae</taxon>
        <taxon>Cyberlindnera</taxon>
    </lineage>
</organism>
<proteinExistence type="inferred from homology"/>
<feature type="transmembrane region" description="Helical" evidence="7">
    <location>
        <begin position="168"/>
        <end position="186"/>
    </location>
</feature>
<evidence type="ECO:0000256" key="1">
    <source>
        <dbReference type="ARBA" id="ARBA00004141"/>
    </source>
</evidence>
<comment type="similarity">
    <text evidence="2">Belongs to the archaeal/bacterial/fungal opsin family.</text>
</comment>
<dbReference type="SUPFAM" id="SSF81321">
    <property type="entry name" value="Family A G protein-coupled receptor-like"/>
    <property type="match status" value="1"/>
</dbReference>
<comment type="subcellular location">
    <subcellularLocation>
        <location evidence="1">Membrane</location>
        <topology evidence="1">Multi-pass membrane protein</topology>
    </subcellularLocation>
</comment>
<feature type="transmembrane region" description="Helical" evidence="7">
    <location>
        <begin position="138"/>
        <end position="162"/>
    </location>
</feature>
<feature type="transmembrane region" description="Helical" evidence="7">
    <location>
        <begin position="198"/>
        <end position="222"/>
    </location>
</feature>
<keyword evidence="3 7" id="KW-0812">Transmembrane</keyword>
<dbReference type="GO" id="GO:0005783">
    <property type="term" value="C:endoplasmic reticulum"/>
    <property type="evidence" value="ECO:0007669"/>
    <property type="project" value="TreeGrafter"/>
</dbReference>
<sequence>MAGNQAVSINSADVGIALTEHGSDWLWAVFAVLALNAIVHAALTLYNFHRGEKGVSYLHVGPLCASATLAYAYFTTASNLGWAGVPVEFNHITIGDDERQIFYARYIGWFLAFPSVLYLFELNAAAQHVLASYNFVEVFHHLILQLTSTWVFVLGLLIGSLIKSSYKWGYWTFAASALLFALALLLHRQLFSDVRATTALNSIALAFYTVCLILYPVAWGLSEGGNVIQPDSEAVFYGVLDLIVFWIIPWVVVIDGTKNGTFIDGVSSTAIPRHDVEKNLNSPPELRHSGETAAHDAPAQQTEAQA</sequence>
<dbReference type="EMBL" id="LK052897">
    <property type="protein sequence ID" value="CDR43625.1"/>
    <property type="molecule type" value="Genomic_DNA"/>
</dbReference>
<evidence type="ECO:0000313" key="9">
    <source>
        <dbReference type="EMBL" id="ONH65339.1"/>
    </source>
</evidence>
<evidence type="ECO:0000313" key="8">
    <source>
        <dbReference type="EMBL" id="CDR43625.1"/>
    </source>
</evidence>
<feature type="transmembrane region" description="Helical" evidence="7">
    <location>
        <begin position="106"/>
        <end position="126"/>
    </location>
</feature>
<dbReference type="STRING" id="36022.A0A061B1F4"/>
<feature type="region of interest" description="Disordered" evidence="6">
    <location>
        <begin position="274"/>
        <end position="306"/>
    </location>
</feature>
<evidence type="ECO:0000256" key="6">
    <source>
        <dbReference type="SAM" id="MobiDB-lite"/>
    </source>
</evidence>
<keyword evidence="10" id="KW-1185">Reference proteome</keyword>
<evidence type="ECO:0000256" key="5">
    <source>
        <dbReference type="ARBA" id="ARBA00023136"/>
    </source>
</evidence>
<dbReference type="AlphaFoldDB" id="A0A061B1F4"/>
<dbReference type="Pfam" id="PF01036">
    <property type="entry name" value="Bac_rhodopsin"/>
    <property type="match status" value="1"/>
</dbReference>
<gene>
    <name evidence="9" type="ORF">BON22_4781</name>
    <name evidence="8" type="ORF">CYFA0S_12e02674g</name>
</gene>
<dbReference type="GO" id="GO:0005886">
    <property type="term" value="C:plasma membrane"/>
    <property type="evidence" value="ECO:0007669"/>
    <property type="project" value="TreeGrafter"/>
</dbReference>
<evidence type="ECO:0000256" key="4">
    <source>
        <dbReference type="ARBA" id="ARBA00022989"/>
    </source>
</evidence>
<feature type="transmembrane region" description="Helical" evidence="7">
    <location>
        <begin position="25"/>
        <end position="48"/>
    </location>
</feature>
<feature type="transmembrane region" description="Helical" evidence="7">
    <location>
        <begin position="234"/>
        <end position="253"/>
    </location>
</feature>
<keyword evidence="9" id="KW-0346">Stress response</keyword>
<dbReference type="VEuPathDB" id="FungiDB:BON22_4781"/>
<evidence type="ECO:0000256" key="3">
    <source>
        <dbReference type="ARBA" id="ARBA00022692"/>
    </source>
</evidence>
<name>A0A061B1F4_CYBFA</name>
<keyword evidence="5 7" id="KW-0472">Membrane</keyword>
<evidence type="ECO:0000313" key="10">
    <source>
        <dbReference type="Proteomes" id="UP000189513"/>
    </source>
</evidence>
<evidence type="ECO:0000256" key="7">
    <source>
        <dbReference type="SAM" id="Phobius"/>
    </source>
</evidence>
<keyword evidence="4 7" id="KW-1133">Transmembrane helix</keyword>
<dbReference type="PANTHER" id="PTHR28286">
    <property type="match status" value="1"/>
</dbReference>
<feature type="compositionally biased region" description="Basic and acidic residues" evidence="6">
    <location>
        <begin position="285"/>
        <end position="294"/>
    </location>
</feature>
<dbReference type="OMA" id="PSSEMIW"/>
<dbReference type="InterPro" id="IPR043476">
    <property type="entry name" value="Yro2-like_7TM"/>
</dbReference>
<dbReference type="SMART" id="SM01021">
    <property type="entry name" value="Bac_rhodopsin"/>
    <property type="match status" value="1"/>
</dbReference>
<accession>A0A061B1F4</accession>